<keyword evidence="3" id="KW-1185">Reference proteome</keyword>
<dbReference type="InterPro" id="IPR016161">
    <property type="entry name" value="Ald_DH/histidinol_DH"/>
</dbReference>
<dbReference type="Gene3D" id="3.40.605.10">
    <property type="entry name" value="Aldehyde Dehydrogenase, Chain A, domain 1"/>
    <property type="match status" value="1"/>
</dbReference>
<dbReference type="OrthoDB" id="310895at2759"/>
<comment type="caution">
    <text evidence="1">The sequence shown here is derived from an EMBL/GenBank/DDBJ whole genome shotgun (WGS) entry which is preliminary data.</text>
</comment>
<organism evidence="1 3">
    <name type="scientific">Ancylostoma caninum</name>
    <name type="common">Dog hookworm</name>
    <dbReference type="NCBI Taxonomy" id="29170"/>
    <lineage>
        <taxon>Eukaryota</taxon>
        <taxon>Metazoa</taxon>
        <taxon>Ecdysozoa</taxon>
        <taxon>Nematoda</taxon>
        <taxon>Chromadorea</taxon>
        <taxon>Rhabditida</taxon>
        <taxon>Rhabditina</taxon>
        <taxon>Rhabditomorpha</taxon>
        <taxon>Strongyloidea</taxon>
        <taxon>Ancylostomatidae</taxon>
        <taxon>Ancylostomatinae</taxon>
        <taxon>Ancylostoma</taxon>
    </lineage>
</organism>
<dbReference type="STRING" id="29170.A0A368EZ85"/>
<evidence type="ECO:0000313" key="2">
    <source>
        <dbReference type="EMBL" id="RCN28401.1"/>
    </source>
</evidence>
<dbReference type="EMBL" id="JOJR01002643">
    <property type="protein sequence ID" value="RCN28401.1"/>
    <property type="molecule type" value="Genomic_DNA"/>
</dbReference>
<dbReference type="AlphaFoldDB" id="A0A368EZ85"/>
<sequence>MLNKATFLVSRRFSSKFTTPLLPKGALAYINGQWVESKKKKTFDVKNPFNGELLYKTTDCEVTEAEKVRCF</sequence>
<reference evidence="1 3" key="1">
    <citation type="submission" date="2014-10" db="EMBL/GenBank/DDBJ databases">
        <title>Draft genome of the hookworm Ancylostoma caninum.</title>
        <authorList>
            <person name="Mitreva M."/>
        </authorList>
    </citation>
    <scope>NUCLEOTIDE SEQUENCE [LARGE SCALE GENOMIC DNA]</scope>
    <source>
        <strain evidence="1 3">Baltimore</strain>
    </source>
</reference>
<dbReference type="GO" id="GO:0016491">
    <property type="term" value="F:oxidoreductase activity"/>
    <property type="evidence" value="ECO:0007669"/>
    <property type="project" value="InterPro"/>
</dbReference>
<protein>
    <recommendedName>
        <fullName evidence="4">Aldehyde dehydrogenase domain-containing protein</fullName>
    </recommendedName>
</protein>
<dbReference type="Proteomes" id="UP000252519">
    <property type="component" value="Unassembled WGS sequence"/>
</dbReference>
<dbReference type="SUPFAM" id="SSF53720">
    <property type="entry name" value="ALDH-like"/>
    <property type="match status" value="1"/>
</dbReference>
<gene>
    <name evidence="2" type="ORF">ANCCAN_25851</name>
    <name evidence="1" type="ORF">ANCCAN_30201</name>
</gene>
<evidence type="ECO:0000313" key="3">
    <source>
        <dbReference type="Proteomes" id="UP000252519"/>
    </source>
</evidence>
<proteinExistence type="predicted"/>
<accession>A0A368EZ85</accession>
<name>A0A368EZ85_ANCCA</name>
<dbReference type="InterPro" id="IPR016162">
    <property type="entry name" value="Ald_DH_N"/>
</dbReference>
<evidence type="ECO:0008006" key="4">
    <source>
        <dbReference type="Google" id="ProtNLM"/>
    </source>
</evidence>
<evidence type="ECO:0000313" key="1">
    <source>
        <dbReference type="EMBL" id="RCN24109.1"/>
    </source>
</evidence>
<dbReference type="EMBL" id="JOJR01023363">
    <property type="protein sequence ID" value="RCN24109.1"/>
    <property type="molecule type" value="Genomic_DNA"/>
</dbReference>